<dbReference type="SUPFAM" id="SSF55961">
    <property type="entry name" value="Bet v1-like"/>
    <property type="match status" value="1"/>
</dbReference>
<feature type="compositionally biased region" description="Basic and acidic residues" evidence="1">
    <location>
        <begin position="157"/>
        <end position="172"/>
    </location>
</feature>
<feature type="signal peptide" evidence="2">
    <location>
        <begin position="1"/>
        <end position="25"/>
    </location>
</feature>
<reference evidence="3 4" key="1">
    <citation type="submission" date="2020-08" db="EMBL/GenBank/DDBJ databases">
        <authorList>
            <person name="Ramaprasad A."/>
        </authorList>
    </citation>
    <scope>NUCLEOTIDE SEQUENCE [LARGE SCALE GENOMIC DNA]</scope>
</reference>
<evidence type="ECO:0000313" key="3">
    <source>
        <dbReference type="EMBL" id="CAD2088371.1"/>
    </source>
</evidence>
<sequence>MNKGNFNAVFLLLSLFVYAHNKALAAELDEHNATLITPDEQSATIIKEVEQNATIIKEAEQNATIIKEAEQNATIIKDDEQNATIIKEAEQNATIIKEAEQNATIIKDDEQNATIIKDDEQNATIIKEVEQNATIIKEAEQNATIIKEAEQNATPAKSDEQKDTPAKSDKQNDTPAKSAKQKATPTKSAKQKATPTKSAKQKATPTKSAKQKATPTKSAEQNDTPIKSAEQNDTPIKSAEQNDTPIKSAEQNDTPIKSAEQYAASIKLARQYATPIKLPEQNATPTKSAKRKATSTKSAEQYVTLPEISLPEISLSEIALRITNLNNESSNESLLKKPGSGMRYELHKHLLCLDPEEAEKAIKHVSEAVALLLKLGSDTDSYKVEFRKDNRTFIYSKKLENIDIAKFNTKTQGSDKYDEIINVLWDSNGTNQFDDGVINGSVARVYNPNLLMMKKSSDPFSVVLPSKITYAFATKVEISDDTTVILCPSININYINEDIGDTDMLELLENVQPIETDINVKEALTKMAANISGFIIKKNKDSVDLTYINSIYNNDSSFLESFRNKRDRAKKYVYIMGSHTIMQ</sequence>
<protein>
    <submittedName>
        <fullName evidence="3">Fam-a protein</fullName>
    </submittedName>
</protein>
<evidence type="ECO:0000256" key="1">
    <source>
        <dbReference type="SAM" id="MobiDB-lite"/>
    </source>
</evidence>
<dbReference type="VEuPathDB" id="PlasmoDB:PVLDE_0602530"/>
<dbReference type="NCBIfam" id="TIGR01599">
    <property type="entry name" value="PYST-A"/>
    <property type="match status" value="1"/>
</dbReference>
<feature type="region of interest" description="Disordered" evidence="1">
    <location>
        <begin position="149"/>
        <end position="256"/>
    </location>
</feature>
<dbReference type="Proteomes" id="UP000515308">
    <property type="component" value="Chromosome PVLDE_06"/>
</dbReference>
<accession>A0A6V7RYZ6</accession>
<keyword evidence="2" id="KW-0732">Signal</keyword>
<feature type="compositionally biased region" description="Polar residues" evidence="1">
    <location>
        <begin position="181"/>
        <end position="255"/>
    </location>
</feature>
<gene>
    <name evidence="3" type="ORF">PVLDE_0602530</name>
</gene>
<feature type="region of interest" description="Disordered" evidence="1">
    <location>
        <begin position="279"/>
        <end position="298"/>
    </location>
</feature>
<dbReference type="AlphaFoldDB" id="A0A6V7RYZ6"/>
<organism evidence="3 4">
    <name type="scientific">Plasmodium vinckei lentum</name>
    <dbReference type="NCBI Taxonomy" id="138297"/>
    <lineage>
        <taxon>Eukaryota</taxon>
        <taxon>Sar</taxon>
        <taxon>Alveolata</taxon>
        <taxon>Apicomplexa</taxon>
        <taxon>Aconoidasida</taxon>
        <taxon>Haemosporida</taxon>
        <taxon>Plasmodiidae</taxon>
        <taxon>Plasmodium</taxon>
        <taxon>Plasmodium (Vinckeia)</taxon>
    </lineage>
</organism>
<name>A0A6V7RYZ6_PLAVN</name>
<evidence type="ECO:0000256" key="2">
    <source>
        <dbReference type="SAM" id="SignalP"/>
    </source>
</evidence>
<dbReference type="InterPro" id="IPR006486">
    <property type="entry name" value="PYST_A"/>
</dbReference>
<feature type="chain" id="PRO_5028032310" evidence="2">
    <location>
        <begin position="26"/>
        <end position="583"/>
    </location>
</feature>
<proteinExistence type="predicted"/>
<dbReference type="EMBL" id="LR865368">
    <property type="protein sequence ID" value="CAD2088371.1"/>
    <property type="molecule type" value="Genomic_DNA"/>
</dbReference>
<evidence type="ECO:0000313" key="4">
    <source>
        <dbReference type="Proteomes" id="UP000515308"/>
    </source>
</evidence>